<sequence length="137" mass="14294">MVGGMCVDPLARVGLTDPGAPRTAGPSVGTPMAAGGRPMRAGGADCSGRRAQITTALRHDRTPPVPGILPPRVRRVGRAVVPSTPRTRDLRYERDAGASAPVLYSRAVRAGSRRRVTDSPASWGRRARAAARAGLPP</sequence>
<organism evidence="2 3">
    <name type="scientific">Actinomyces johnsonii F0510</name>
    <dbReference type="NCBI Taxonomy" id="1227262"/>
    <lineage>
        <taxon>Bacteria</taxon>
        <taxon>Bacillati</taxon>
        <taxon>Actinomycetota</taxon>
        <taxon>Actinomycetes</taxon>
        <taxon>Actinomycetales</taxon>
        <taxon>Actinomycetaceae</taxon>
        <taxon>Actinomyces</taxon>
    </lineage>
</organism>
<proteinExistence type="predicted"/>
<name>U1Q781_9ACTO</name>
<evidence type="ECO:0000313" key="2">
    <source>
        <dbReference type="EMBL" id="ERH17979.1"/>
    </source>
</evidence>
<feature type="region of interest" description="Disordered" evidence="1">
    <location>
        <begin position="60"/>
        <end position="94"/>
    </location>
</feature>
<evidence type="ECO:0000256" key="1">
    <source>
        <dbReference type="SAM" id="MobiDB-lite"/>
    </source>
</evidence>
<dbReference type="EMBL" id="AWSD01000237">
    <property type="protein sequence ID" value="ERH17979.1"/>
    <property type="molecule type" value="Genomic_DNA"/>
</dbReference>
<reference evidence="2 3" key="1">
    <citation type="submission" date="2013-06" db="EMBL/GenBank/DDBJ databases">
        <authorList>
            <person name="Weinstock G."/>
            <person name="Sodergren E."/>
            <person name="Lobos E.A."/>
            <person name="Fulton L."/>
            <person name="Fulton R."/>
            <person name="Courtney L."/>
            <person name="Fronick C."/>
            <person name="O'Laughlin M."/>
            <person name="Godfrey J."/>
            <person name="Wilson R.M."/>
            <person name="Miner T."/>
            <person name="Farmer C."/>
            <person name="Delehaunty K."/>
            <person name="Cordes M."/>
            <person name="Minx P."/>
            <person name="Tomlinson C."/>
            <person name="Chen J."/>
            <person name="Wollam A."/>
            <person name="Pepin K.H."/>
            <person name="Bhonagiri V."/>
            <person name="Zhang X."/>
            <person name="Warren W."/>
            <person name="Mitreva M."/>
            <person name="Mardis E.R."/>
            <person name="Wilson R.K."/>
        </authorList>
    </citation>
    <scope>NUCLEOTIDE SEQUENCE [LARGE SCALE GENOMIC DNA]</scope>
    <source>
        <strain evidence="2 3">F0510</strain>
    </source>
</reference>
<dbReference type="AlphaFoldDB" id="U1Q781"/>
<dbReference type="HOGENOM" id="CLU_1869329_0_0_11"/>
<comment type="caution">
    <text evidence="2">The sequence shown here is derived from an EMBL/GenBank/DDBJ whole genome shotgun (WGS) entry which is preliminary data.</text>
</comment>
<accession>U1Q781</accession>
<evidence type="ECO:0000313" key="3">
    <source>
        <dbReference type="Proteomes" id="UP000016498"/>
    </source>
</evidence>
<feature type="non-terminal residue" evidence="2">
    <location>
        <position position="137"/>
    </location>
</feature>
<gene>
    <name evidence="2" type="ORF">HMPREF1549_02174</name>
</gene>
<feature type="region of interest" description="Disordered" evidence="1">
    <location>
        <begin position="110"/>
        <end position="137"/>
    </location>
</feature>
<feature type="region of interest" description="Disordered" evidence="1">
    <location>
        <begin position="13"/>
        <end position="46"/>
    </location>
</feature>
<dbReference type="Proteomes" id="UP000016498">
    <property type="component" value="Unassembled WGS sequence"/>
</dbReference>
<protein>
    <submittedName>
        <fullName evidence="2">Uncharacterized protein</fullName>
    </submittedName>
</protein>
<feature type="compositionally biased region" description="Low complexity" evidence="1">
    <location>
        <begin position="31"/>
        <end position="44"/>
    </location>
</feature>